<proteinExistence type="predicted"/>
<evidence type="ECO:0000313" key="2">
    <source>
        <dbReference type="Proteomes" id="UP000319576"/>
    </source>
</evidence>
<dbReference type="RefSeq" id="WP_145236280.1">
    <property type="nucleotide sequence ID" value="NZ_CP036273.1"/>
</dbReference>
<dbReference type="OrthoDB" id="290494at2"/>
<dbReference type="AlphaFoldDB" id="A0A517XQK5"/>
<keyword evidence="2" id="KW-1185">Reference proteome</keyword>
<dbReference type="KEGG" id="uli:ETAA1_17200"/>
<organism evidence="1 2">
    <name type="scientific">Urbifossiella limnaea</name>
    <dbReference type="NCBI Taxonomy" id="2528023"/>
    <lineage>
        <taxon>Bacteria</taxon>
        <taxon>Pseudomonadati</taxon>
        <taxon>Planctomycetota</taxon>
        <taxon>Planctomycetia</taxon>
        <taxon>Gemmatales</taxon>
        <taxon>Gemmataceae</taxon>
        <taxon>Urbifossiella</taxon>
    </lineage>
</organism>
<dbReference type="EMBL" id="CP036273">
    <property type="protein sequence ID" value="QDU19783.1"/>
    <property type="molecule type" value="Genomic_DNA"/>
</dbReference>
<protein>
    <submittedName>
        <fullName evidence="1">Uncharacterized protein</fullName>
    </submittedName>
</protein>
<reference evidence="1 2" key="1">
    <citation type="submission" date="2019-02" db="EMBL/GenBank/DDBJ databases">
        <title>Deep-cultivation of Planctomycetes and their phenomic and genomic characterization uncovers novel biology.</title>
        <authorList>
            <person name="Wiegand S."/>
            <person name="Jogler M."/>
            <person name="Boedeker C."/>
            <person name="Pinto D."/>
            <person name="Vollmers J."/>
            <person name="Rivas-Marin E."/>
            <person name="Kohn T."/>
            <person name="Peeters S.H."/>
            <person name="Heuer A."/>
            <person name="Rast P."/>
            <person name="Oberbeckmann S."/>
            <person name="Bunk B."/>
            <person name="Jeske O."/>
            <person name="Meyerdierks A."/>
            <person name="Storesund J.E."/>
            <person name="Kallscheuer N."/>
            <person name="Luecker S."/>
            <person name="Lage O.M."/>
            <person name="Pohl T."/>
            <person name="Merkel B.J."/>
            <person name="Hornburger P."/>
            <person name="Mueller R.-W."/>
            <person name="Bruemmer F."/>
            <person name="Labrenz M."/>
            <person name="Spormann A.M."/>
            <person name="Op den Camp H."/>
            <person name="Overmann J."/>
            <person name="Amann R."/>
            <person name="Jetten M.S.M."/>
            <person name="Mascher T."/>
            <person name="Medema M.H."/>
            <person name="Devos D.P."/>
            <person name="Kaster A.-K."/>
            <person name="Ovreas L."/>
            <person name="Rohde M."/>
            <person name="Galperin M.Y."/>
            <person name="Jogler C."/>
        </authorList>
    </citation>
    <scope>NUCLEOTIDE SEQUENCE [LARGE SCALE GENOMIC DNA]</scope>
    <source>
        <strain evidence="1 2">ETA_A1</strain>
    </source>
</reference>
<dbReference type="Proteomes" id="UP000319576">
    <property type="component" value="Chromosome"/>
</dbReference>
<sequence>MARTVVIDERHVTLRIPNDLPDNEGEVIRQTLDGDEFTNRLRRVVRAVSRSFPELAAVRVSLTR</sequence>
<name>A0A517XQK5_9BACT</name>
<evidence type="ECO:0000313" key="1">
    <source>
        <dbReference type="EMBL" id="QDU19783.1"/>
    </source>
</evidence>
<gene>
    <name evidence="1" type="ORF">ETAA1_17200</name>
</gene>
<accession>A0A517XQK5</accession>